<dbReference type="InterPro" id="IPR045864">
    <property type="entry name" value="aa-tRNA-synth_II/BPL/LPL"/>
</dbReference>
<comment type="similarity">
    <text evidence="9">Belongs to the class-II aminoacyl-tRNA synthetase family.</text>
</comment>
<dbReference type="Pfam" id="PF01336">
    <property type="entry name" value="tRNA_anti-codon"/>
    <property type="match status" value="1"/>
</dbReference>
<keyword evidence="3 9" id="KW-0479">Metal-binding</keyword>
<sequence length="497" mass="57415">MGSEQFTEQFIIRKEKLKYLQELNVDPFRNKFTVKNKISDLLKKHKLVESSKLENSQIIVEVAGRIVLKRIQGKAGFLQLQDFDDQIQVYLNQNLVSEKAFLIYKNADLGDIVGIIGYLFKTKTDELTIKATEFIHLSKSLIPLPDKHKGLKDKEIIRKKRYLDLIINSKTRKTFLYRSKIIKAIRNFFDNKNFLEVETPILNSVFGGASAKPFVTHHNALDSDFYLRIATEIPLKKLIVGGLGAVYELGRVFRNEGIDANHNPEFTTIEAYLAYSDMEGMMSLTESCLKEVCQQILGTLVFTYQGQKINFNQFYRFDMIEIIKAKTGIDFYQNMSLSDCKELAHKNDIPLKPFYNRGHIISAFFEKFVEPTLIQPTFIYNYPLEISPLAQINLRDERFTDRFELFVAGKELVNAFSELNDPLEQKKRFENQLIQKTLGDCEIDELDHDFIETLEYGMPPTGGLGIGIDRLVMLLTDNSNIRDVILFPHFKHKKSMP</sequence>
<dbReference type="PANTHER" id="PTHR42918">
    <property type="entry name" value="LYSYL-TRNA SYNTHETASE"/>
    <property type="match status" value="1"/>
</dbReference>
<proteinExistence type="inferred from homology"/>
<dbReference type="InterPro" id="IPR004365">
    <property type="entry name" value="NA-bd_OB_tRNA"/>
</dbReference>
<keyword evidence="9" id="KW-0963">Cytoplasm</keyword>
<dbReference type="GO" id="GO:0004824">
    <property type="term" value="F:lysine-tRNA ligase activity"/>
    <property type="evidence" value="ECO:0007669"/>
    <property type="project" value="UniProtKB-EC"/>
</dbReference>
<dbReference type="Proteomes" id="UP001172036">
    <property type="component" value="Unassembled WGS sequence"/>
</dbReference>
<accession>A0ABT9DDP4</accession>
<dbReference type="InterPro" id="IPR006195">
    <property type="entry name" value="aa-tRNA-synth_II"/>
</dbReference>
<evidence type="ECO:0000256" key="7">
    <source>
        <dbReference type="ARBA" id="ARBA00023146"/>
    </source>
</evidence>
<name>A0ABT9DDP4_9MOLU</name>
<evidence type="ECO:0000313" key="13">
    <source>
        <dbReference type="Proteomes" id="UP001172036"/>
    </source>
</evidence>
<evidence type="ECO:0000256" key="4">
    <source>
        <dbReference type="ARBA" id="ARBA00022741"/>
    </source>
</evidence>
<comment type="subcellular location">
    <subcellularLocation>
        <location evidence="9">Cytoplasm</location>
    </subcellularLocation>
</comment>
<feature type="binding site" evidence="9">
    <location>
        <position position="411"/>
    </location>
    <ligand>
        <name>Mg(2+)</name>
        <dbReference type="ChEBI" id="CHEBI:18420"/>
        <label>1</label>
    </ligand>
</feature>
<evidence type="ECO:0000256" key="3">
    <source>
        <dbReference type="ARBA" id="ARBA00022723"/>
    </source>
</evidence>
<dbReference type="Gene3D" id="3.30.930.10">
    <property type="entry name" value="Bira Bifunctional Protein, Domain 2"/>
    <property type="match status" value="1"/>
</dbReference>
<keyword evidence="2 9" id="KW-0436">Ligase</keyword>
<dbReference type="SUPFAM" id="SSF50249">
    <property type="entry name" value="Nucleic acid-binding proteins"/>
    <property type="match status" value="1"/>
</dbReference>
<evidence type="ECO:0000256" key="10">
    <source>
        <dbReference type="RuleBase" id="RU000336"/>
    </source>
</evidence>
<dbReference type="EMBL" id="JAOSID010000004">
    <property type="protein sequence ID" value="MDO8168150.1"/>
    <property type="molecule type" value="Genomic_DNA"/>
</dbReference>
<keyword evidence="13" id="KW-1185">Reference proteome</keyword>
<evidence type="ECO:0000256" key="8">
    <source>
        <dbReference type="ARBA" id="ARBA00048573"/>
    </source>
</evidence>
<dbReference type="PROSITE" id="PS50862">
    <property type="entry name" value="AA_TRNA_LIGASE_II"/>
    <property type="match status" value="1"/>
</dbReference>
<dbReference type="Pfam" id="PF00152">
    <property type="entry name" value="tRNA-synt_2"/>
    <property type="match status" value="1"/>
</dbReference>
<comment type="catalytic activity">
    <reaction evidence="8 9 10">
        <text>tRNA(Lys) + L-lysine + ATP = L-lysyl-tRNA(Lys) + AMP + diphosphate</text>
        <dbReference type="Rhea" id="RHEA:20792"/>
        <dbReference type="Rhea" id="RHEA-COMP:9696"/>
        <dbReference type="Rhea" id="RHEA-COMP:9697"/>
        <dbReference type="ChEBI" id="CHEBI:30616"/>
        <dbReference type="ChEBI" id="CHEBI:32551"/>
        <dbReference type="ChEBI" id="CHEBI:33019"/>
        <dbReference type="ChEBI" id="CHEBI:78442"/>
        <dbReference type="ChEBI" id="CHEBI:78529"/>
        <dbReference type="ChEBI" id="CHEBI:456215"/>
        <dbReference type="EC" id="6.1.1.6"/>
    </reaction>
</comment>
<comment type="cofactor">
    <cofactor evidence="9 10">
        <name>Mg(2+)</name>
        <dbReference type="ChEBI" id="CHEBI:18420"/>
    </cofactor>
    <text evidence="9 10">Binds 3 Mg(2+) ions per subunit.</text>
</comment>
<dbReference type="InterPro" id="IPR018149">
    <property type="entry name" value="Lys-tRNA-synth_II_C"/>
</dbReference>
<dbReference type="InterPro" id="IPR044136">
    <property type="entry name" value="Lys-tRNA-ligase_II_N"/>
</dbReference>
<feature type="binding site" evidence="9">
    <location>
        <position position="404"/>
    </location>
    <ligand>
        <name>Mg(2+)</name>
        <dbReference type="ChEBI" id="CHEBI:18420"/>
        <label>1</label>
    </ligand>
</feature>
<dbReference type="SUPFAM" id="SSF55681">
    <property type="entry name" value="Class II aaRS and biotin synthetases"/>
    <property type="match status" value="1"/>
</dbReference>
<dbReference type="RefSeq" id="WP_304515354.1">
    <property type="nucleotide sequence ID" value="NZ_JAOSID010000004.1"/>
</dbReference>
<comment type="caution">
    <text evidence="12">The sequence shown here is derived from an EMBL/GenBank/DDBJ whole genome shotgun (WGS) entry which is preliminary data.</text>
</comment>
<protein>
    <recommendedName>
        <fullName evidence="9">Lysine--tRNA ligase</fullName>
        <ecNumber evidence="9">6.1.1.6</ecNumber>
    </recommendedName>
    <alternativeName>
        <fullName evidence="9">Lysyl-tRNA synthetase</fullName>
        <shortName evidence="9">LysRS</shortName>
    </alternativeName>
</protein>
<dbReference type="PRINTS" id="PR00982">
    <property type="entry name" value="TRNASYNTHLYS"/>
</dbReference>
<evidence type="ECO:0000313" key="12">
    <source>
        <dbReference type="EMBL" id="MDO8168150.1"/>
    </source>
</evidence>
<feature type="domain" description="Aminoacyl-transfer RNA synthetases class-II family profile" evidence="11">
    <location>
        <begin position="175"/>
        <end position="488"/>
    </location>
</feature>
<dbReference type="EC" id="6.1.1.6" evidence="9"/>
<keyword evidence="6 9" id="KW-0648">Protein biosynthesis</keyword>
<evidence type="ECO:0000256" key="9">
    <source>
        <dbReference type="HAMAP-Rule" id="MF_00252"/>
    </source>
</evidence>
<dbReference type="InterPro" id="IPR004364">
    <property type="entry name" value="Aa-tRNA-synt_II"/>
</dbReference>
<evidence type="ECO:0000256" key="1">
    <source>
        <dbReference type="ARBA" id="ARBA00011738"/>
    </source>
</evidence>
<dbReference type="InterPro" id="IPR002313">
    <property type="entry name" value="Lys-tRNA-ligase_II"/>
</dbReference>
<dbReference type="Gene3D" id="2.40.50.140">
    <property type="entry name" value="Nucleic acid-binding proteins"/>
    <property type="match status" value="1"/>
</dbReference>
<comment type="subunit">
    <text evidence="1 9">Homodimer.</text>
</comment>
<dbReference type="PANTHER" id="PTHR42918:SF15">
    <property type="entry name" value="LYSINE--TRNA LIGASE, CHLOROPLASTIC_MITOCHONDRIAL"/>
    <property type="match status" value="1"/>
</dbReference>
<evidence type="ECO:0000256" key="2">
    <source>
        <dbReference type="ARBA" id="ARBA00022598"/>
    </source>
</evidence>
<evidence type="ECO:0000256" key="5">
    <source>
        <dbReference type="ARBA" id="ARBA00022840"/>
    </source>
</evidence>
<dbReference type="InterPro" id="IPR012340">
    <property type="entry name" value="NA-bd_OB-fold"/>
</dbReference>
<evidence type="ECO:0000256" key="6">
    <source>
        <dbReference type="ARBA" id="ARBA00022917"/>
    </source>
</evidence>
<gene>
    <name evidence="9 12" type="primary">lysS</name>
    <name evidence="12" type="ORF">OC680_01460</name>
</gene>
<keyword evidence="5 9" id="KW-0067">ATP-binding</keyword>
<dbReference type="NCBIfam" id="TIGR00499">
    <property type="entry name" value="lysS_bact"/>
    <property type="match status" value="1"/>
</dbReference>
<keyword evidence="4 9" id="KW-0547">Nucleotide-binding</keyword>
<dbReference type="HAMAP" id="MF_00252">
    <property type="entry name" value="Lys_tRNA_synth_class2"/>
    <property type="match status" value="1"/>
</dbReference>
<organism evidence="12 13">
    <name type="scientific">Candidatus Phytoplasma melaleucae</name>
    <dbReference type="NCBI Taxonomy" id="2982630"/>
    <lineage>
        <taxon>Bacteria</taxon>
        <taxon>Bacillati</taxon>
        <taxon>Mycoplasmatota</taxon>
        <taxon>Mollicutes</taxon>
        <taxon>Acholeplasmatales</taxon>
        <taxon>Acholeplasmataceae</taxon>
        <taxon>Candidatus Phytoplasma</taxon>
    </lineage>
</organism>
<feature type="binding site" evidence="9">
    <location>
        <position position="411"/>
    </location>
    <ligand>
        <name>Mg(2+)</name>
        <dbReference type="ChEBI" id="CHEBI:18420"/>
        <label>2</label>
    </ligand>
</feature>
<dbReference type="NCBIfam" id="NF001756">
    <property type="entry name" value="PRK00484.1"/>
    <property type="match status" value="1"/>
</dbReference>
<keyword evidence="9 10" id="KW-0460">Magnesium</keyword>
<reference evidence="12 13" key="1">
    <citation type="journal article" date="2023" name="Int. J. Syst. Evol. Microbiol.">
        <title>The observation of taxonomic boundaries for the 16SrII and 16SrXXV phytoplasmas using genome-based delimitation.</title>
        <authorList>
            <person name="Rodrigues Jardim B."/>
            <person name="Tran-Nguyen L.T.T."/>
            <person name="Gambley C."/>
            <person name="Al-Sadi A.M."/>
            <person name="Al-Subhi A.M."/>
            <person name="Foissac X."/>
            <person name="Salar P."/>
            <person name="Cai H."/>
            <person name="Yang J.Y."/>
            <person name="Davis R."/>
            <person name="Jones L."/>
            <person name="Rodoni B."/>
            <person name="Constable F.E."/>
        </authorList>
    </citation>
    <scope>NUCLEOTIDE SEQUENCE [LARGE SCALE GENOMIC DNA]</scope>
    <source>
        <strain evidence="12">BAWM-155c</strain>
    </source>
</reference>
<evidence type="ECO:0000259" key="11">
    <source>
        <dbReference type="PROSITE" id="PS50862"/>
    </source>
</evidence>
<dbReference type="CDD" id="cd04322">
    <property type="entry name" value="LysRS_N"/>
    <property type="match status" value="1"/>
</dbReference>
<dbReference type="CDD" id="cd00775">
    <property type="entry name" value="LysRS_core"/>
    <property type="match status" value="1"/>
</dbReference>
<keyword evidence="7 9" id="KW-0030">Aminoacyl-tRNA synthetase</keyword>